<dbReference type="PANTHER" id="PTHR35408">
    <property type="entry name" value="CHROMOSOME 15, WHOLE GENOME SHOTGUN SEQUENCE"/>
    <property type="match status" value="1"/>
</dbReference>
<comment type="caution">
    <text evidence="3">The sequence shown here is derived from an EMBL/GenBank/DDBJ whole genome shotgun (WGS) entry which is preliminary data.</text>
</comment>
<dbReference type="Proteomes" id="UP001497392">
    <property type="component" value="Unassembled WGS sequence"/>
</dbReference>
<dbReference type="EMBL" id="CAXHTA020000016">
    <property type="protein sequence ID" value="CAL5226741.1"/>
    <property type="molecule type" value="Genomic_DNA"/>
</dbReference>
<dbReference type="Gene3D" id="3.90.550.10">
    <property type="entry name" value="Spore Coat Polysaccharide Biosynthesis Protein SpsA, Chain A"/>
    <property type="match status" value="1"/>
</dbReference>
<keyword evidence="4" id="KW-1185">Reference proteome</keyword>
<dbReference type="PANTHER" id="PTHR35408:SF3">
    <property type="entry name" value="GLYCOSYLTRANSFERASE 2-LIKE DOMAIN-CONTAINING PROTEIN"/>
    <property type="match status" value="1"/>
</dbReference>
<accession>A0ABP1G3G7</accession>
<evidence type="ECO:0000259" key="2">
    <source>
        <dbReference type="Pfam" id="PF13632"/>
    </source>
</evidence>
<feature type="transmembrane region" description="Helical" evidence="1">
    <location>
        <begin position="221"/>
        <end position="241"/>
    </location>
</feature>
<gene>
    <name evidence="3" type="primary">g9594</name>
    <name evidence="3" type="ORF">VP750_LOCUS8647</name>
</gene>
<keyword evidence="1" id="KW-0812">Transmembrane</keyword>
<evidence type="ECO:0000313" key="3">
    <source>
        <dbReference type="EMBL" id="CAL5226741.1"/>
    </source>
</evidence>
<feature type="transmembrane region" description="Helical" evidence="1">
    <location>
        <begin position="784"/>
        <end position="806"/>
    </location>
</feature>
<proteinExistence type="predicted"/>
<keyword evidence="1" id="KW-0472">Membrane</keyword>
<dbReference type="InterPro" id="IPR029044">
    <property type="entry name" value="Nucleotide-diphossugar_trans"/>
</dbReference>
<keyword evidence="1" id="KW-1133">Transmembrane helix</keyword>
<organism evidence="3 4">
    <name type="scientific">Coccomyxa viridis</name>
    <dbReference type="NCBI Taxonomy" id="1274662"/>
    <lineage>
        <taxon>Eukaryota</taxon>
        <taxon>Viridiplantae</taxon>
        <taxon>Chlorophyta</taxon>
        <taxon>core chlorophytes</taxon>
        <taxon>Trebouxiophyceae</taxon>
        <taxon>Trebouxiophyceae incertae sedis</taxon>
        <taxon>Coccomyxaceae</taxon>
        <taxon>Coccomyxa</taxon>
    </lineage>
</organism>
<evidence type="ECO:0000313" key="4">
    <source>
        <dbReference type="Proteomes" id="UP001497392"/>
    </source>
</evidence>
<dbReference type="InterPro" id="IPR001173">
    <property type="entry name" value="Glyco_trans_2-like"/>
</dbReference>
<feature type="transmembrane region" description="Helical" evidence="1">
    <location>
        <begin position="253"/>
        <end position="280"/>
    </location>
</feature>
<feature type="transmembrane region" description="Helical" evidence="1">
    <location>
        <begin position="657"/>
        <end position="684"/>
    </location>
</feature>
<feature type="transmembrane region" description="Helical" evidence="1">
    <location>
        <begin position="818"/>
        <end position="840"/>
    </location>
</feature>
<protein>
    <submittedName>
        <fullName evidence="3">G9594 protein</fullName>
    </submittedName>
</protein>
<dbReference type="SUPFAM" id="SSF53448">
    <property type="entry name" value="Nucleotide-diphospho-sugar transferases"/>
    <property type="match status" value="1"/>
</dbReference>
<feature type="domain" description="Glycosyltransferase 2-like" evidence="2">
    <location>
        <begin position="453"/>
        <end position="670"/>
    </location>
</feature>
<feature type="transmembrane region" description="Helical" evidence="1">
    <location>
        <begin position="732"/>
        <end position="752"/>
    </location>
</feature>
<name>A0ABP1G3G7_9CHLO</name>
<sequence length="849" mass="94582">MAAAFQQPFILGGDAVQALALHASPELHSAISAAFCDDQLTSCYNESVPCSSALEEAHLSVLLCDLDPSIAQPHYDFLAPVYDEESLECTMLLIRAWSGPVDLSESIRVALLIHPQANVIILPGLGVMVLAPSMQALQRRAAIVERLICLAAGRTPAVSNPASEAHELQDLVERDDTAARLPAAAASLKEDVSEKRSVSNDIELAVPMAESPEVRKRPIEAMLVVIASLALSLGIMLWALVKEIILAVHGSSTSWAVFAVLIVITPLSLLIMVFPCLVIVRSMLCLFGSVRCVEENSVTFSGREPQPWHGLLPRVTVQMPVFMEDLDFVIRPSVKSLEAAVMAYEKAGGSANIFINDDGLQLMDPEAQLRRIRFYRQHNIGYVARPKHDERPCGFKRGGRFKKASNMNFCLTVSSLVSQVMDEHQLDPFDALDIVRAEEGRFLGGGDVRIGDFILLVDSDTRIPVDCILPTVSELLQSPQVGFTQHLIAPMQVSYDYFENAMAFFTVNIYTAIKHVVAGGDVAPLVGHNAFLRWSAIRDCAFTDPEDGQLKFWSEAHVSEDFDMSVRMQIRNYIGRYVSYTGKGMLFDSFQEGLSLTVHDEILRYCKYAYGCSEMIFNPIWRWPTKGVFSKLFLTYICLKSIPWYTKVSTMAYVGTFYALAMSWPFTLLNCFLAAYCEAFVRAFQTNIEITYAVLFIFGLLGPLATSALWYRTKQMPLHKALLQNFGHLVTFALFFNGLSWHLSIAIMSHLLGLNTASWGATNKEIKKTNFFQELRFVLWNYKAVYLVFGLIIPSVFIAFSGMIPYKYIPIDKGMTIWNVYLLVPVLVMCVGHTLGPILLSPPVMLVKF</sequence>
<dbReference type="Pfam" id="PF13632">
    <property type="entry name" value="Glyco_trans_2_3"/>
    <property type="match status" value="1"/>
</dbReference>
<reference evidence="3 4" key="1">
    <citation type="submission" date="2024-06" db="EMBL/GenBank/DDBJ databases">
        <authorList>
            <person name="Kraege A."/>
            <person name="Thomma B."/>
        </authorList>
    </citation>
    <scope>NUCLEOTIDE SEQUENCE [LARGE SCALE GENOMIC DNA]</scope>
</reference>
<evidence type="ECO:0000256" key="1">
    <source>
        <dbReference type="SAM" id="Phobius"/>
    </source>
</evidence>
<feature type="transmembrane region" description="Helical" evidence="1">
    <location>
        <begin position="690"/>
        <end position="711"/>
    </location>
</feature>